<evidence type="ECO:0000256" key="5">
    <source>
        <dbReference type="SAM" id="MobiDB-lite"/>
    </source>
</evidence>
<protein>
    <recommendedName>
        <fullName evidence="6">RanBP2-type domain-containing protein</fullName>
    </recommendedName>
</protein>
<feature type="region of interest" description="Disordered" evidence="5">
    <location>
        <begin position="1"/>
        <end position="22"/>
    </location>
</feature>
<dbReference type="PROSITE" id="PS50199">
    <property type="entry name" value="ZF_RANBP2_2"/>
    <property type="match status" value="2"/>
</dbReference>
<dbReference type="SUPFAM" id="SSF90209">
    <property type="entry name" value="Ran binding protein zinc finger-like"/>
    <property type="match status" value="1"/>
</dbReference>
<keyword evidence="8" id="KW-1185">Reference proteome</keyword>
<comment type="caution">
    <text evidence="7">The sequence shown here is derived from an EMBL/GenBank/DDBJ whole genome shotgun (WGS) entry which is preliminary data.</text>
</comment>
<dbReference type="EMBL" id="CAAALY010040579">
    <property type="protein sequence ID" value="VEL19198.1"/>
    <property type="molecule type" value="Genomic_DNA"/>
</dbReference>
<keyword evidence="1" id="KW-0479">Metal-binding</keyword>
<feature type="domain" description="RanBP2-type" evidence="6">
    <location>
        <begin position="74"/>
        <end position="103"/>
    </location>
</feature>
<dbReference type="OrthoDB" id="6275030at2759"/>
<dbReference type="SMART" id="SM00547">
    <property type="entry name" value="ZnF_RBZ"/>
    <property type="match status" value="2"/>
</dbReference>
<dbReference type="PROSITE" id="PS01358">
    <property type="entry name" value="ZF_RANBP2_1"/>
    <property type="match status" value="2"/>
</dbReference>
<proteinExistence type="predicted"/>
<evidence type="ECO:0000256" key="1">
    <source>
        <dbReference type="ARBA" id="ARBA00022723"/>
    </source>
</evidence>
<feature type="domain" description="RanBP2-type" evidence="6">
    <location>
        <begin position="24"/>
        <end position="47"/>
    </location>
</feature>
<dbReference type="AlphaFoldDB" id="A0A448WSS3"/>
<reference evidence="7" key="1">
    <citation type="submission" date="2018-11" db="EMBL/GenBank/DDBJ databases">
        <authorList>
            <consortium name="Pathogen Informatics"/>
        </authorList>
    </citation>
    <scope>NUCLEOTIDE SEQUENCE</scope>
</reference>
<name>A0A448WSS3_9PLAT</name>
<dbReference type="Gene3D" id="4.10.1060.10">
    <property type="entry name" value="Zinc finger, RanBP2-type"/>
    <property type="match status" value="2"/>
</dbReference>
<sequence length="201" mass="23031">MQELHVLPNDGSSHKLSPRPEAHDTGMWICPQCTYRNWPKARKCVQCLCASPFPLETEPPPSKRHHLPVHPSSMIDKWPCTVCTYENWPKTRKCIMCHSFRPISSPSIAEEVHVDYGNDCNAAIPANSLRRRKGPSQGTLRDGLWLDACRAVLEGEFGPIERYFASGGRLDRRLSKQVRFLYTFGYSEDIRIFFGCEFTFL</sequence>
<dbReference type="InterPro" id="IPR036443">
    <property type="entry name" value="Znf_RanBP2_sf"/>
</dbReference>
<accession>A0A448WSS3</accession>
<dbReference type="Proteomes" id="UP000784294">
    <property type="component" value="Unassembled WGS sequence"/>
</dbReference>
<dbReference type="GO" id="GO:0008270">
    <property type="term" value="F:zinc ion binding"/>
    <property type="evidence" value="ECO:0007669"/>
    <property type="project" value="UniProtKB-KW"/>
</dbReference>
<gene>
    <name evidence="7" type="ORF">PXEA_LOCUS12638</name>
</gene>
<evidence type="ECO:0000256" key="2">
    <source>
        <dbReference type="ARBA" id="ARBA00022771"/>
    </source>
</evidence>
<evidence type="ECO:0000256" key="3">
    <source>
        <dbReference type="ARBA" id="ARBA00022833"/>
    </source>
</evidence>
<keyword evidence="2 4" id="KW-0863">Zinc-finger</keyword>
<evidence type="ECO:0000313" key="8">
    <source>
        <dbReference type="Proteomes" id="UP000784294"/>
    </source>
</evidence>
<evidence type="ECO:0000259" key="6">
    <source>
        <dbReference type="PROSITE" id="PS50199"/>
    </source>
</evidence>
<keyword evidence="3" id="KW-0862">Zinc</keyword>
<dbReference type="Gene3D" id="1.25.40.560">
    <property type="match status" value="1"/>
</dbReference>
<organism evidence="7 8">
    <name type="scientific">Protopolystoma xenopodis</name>
    <dbReference type="NCBI Taxonomy" id="117903"/>
    <lineage>
        <taxon>Eukaryota</taxon>
        <taxon>Metazoa</taxon>
        <taxon>Spiralia</taxon>
        <taxon>Lophotrochozoa</taxon>
        <taxon>Platyhelminthes</taxon>
        <taxon>Monogenea</taxon>
        <taxon>Polyopisthocotylea</taxon>
        <taxon>Polystomatidea</taxon>
        <taxon>Polystomatidae</taxon>
        <taxon>Protopolystoma</taxon>
    </lineage>
</organism>
<evidence type="ECO:0000313" key="7">
    <source>
        <dbReference type="EMBL" id="VEL19198.1"/>
    </source>
</evidence>
<dbReference type="InterPro" id="IPR001876">
    <property type="entry name" value="Znf_RanBP2"/>
</dbReference>
<dbReference type="Pfam" id="PF00641">
    <property type="entry name" value="Zn_ribbon_RanBP"/>
    <property type="match status" value="2"/>
</dbReference>
<evidence type="ECO:0000256" key="4">
    <source>
        <dbReference type="PROSITE-ProRule" id="PRU00322"/>
    </source>
</evidence>